<sequence>MMQEVEKFVRPSYIDRPNVQNETPTMVFTREHEKLVVAGGEWMKHTSNSCTIAAALIATVVFAAIITVPGGNDGSNGLPIFSKEIAFTVFIISDALSLFTSTTSLLLFLSILTARYAEGDFLHVLPKRLIIGLVTLFLSITTMMVAFSSTLCLVFRSLWISSLQHTAMEFLASKVIDSSFEINIGMKNSEHVSSSDDIKFGVTGTAEERGQGWCAD</sequence>
<feature type="transmembrane region" description="Helical" evidence="1">
    <location>
        <begin position="52"/>
        <end position="72"/>
    </location>
</feature>
<keyword evidence="4" id="KW-1185">Reference proteome</keyword>
<protein>
    <recommendedName>
        <fullName evidence="2">PGG domain-containing protein</fullName>
    </recommendedName>
</protein>
<name>A0A834H1D5_RHOSS</name>
<reference evidence="3" key="1">
    <citation type="submission" date="2019-11" db="EMBL/GenBank/DDBJ databases">
        <authorList>
            <person name="Liu Y."/>
            <person name="Hou J."/>
            <person name="Li T.-Q."/>
            <person name="Guan C.-H."/>
            <person name="Wu X."/>
            <person name="Wu H.-Z."/>
            <person name="Ling F."/>
            <person name="Zhang R."/>
            <person name="Shi X.-G."/>
            <person name="Ren J.-P."/>
            <person name="Chen E.-F."/>
            <person name="Sun J.-M."/>
        </authorList>
    </citation>
    <scope>NUCLEOTIDE SEQUENCE</scope>
    <source>
        <strain evidence="3">Adult_tree_wgs_1</strain>
        <tissue evidence="3">Leaves</tissue>
    </source>
</reference>
<feature type="domain" description="PGG" evidence="2">
    <location>
        <begin position="41"/>
        <end position="154"/>
    </location>
</feature>
<keyword evidence="1" id="KW-1133">Transmembrane helix</keyword>
<feature type="transmembrane region" description="Helical" evidence="1">
    <location>
        <begin position="129"/>
        <end position="155"/>
    </location>
</feature>
<evidence type="ECO:0000313" key="3">
    <source>
        <dbReference type="EMBL" id="KAF7142971.1"/>
    </source>
</evidence>
<dbReference type="InterPro" id="IPR026961">
    <property type="entry name" value="PGG_dom"/>
</dbReference>
<dbReference type="OrthoDB" id="1652385at2759"/>
<comment type="caution">
    <text evidence="3">The sequence shown here is derived from an EMBL/GenBank/DDBJ whole genome shotgun (WGS) entry which is preliminary data.</text>
</comment>
<proteinExistence type="predicted"/>
<feature type="transmembrane region" description="Helical" evidence="1">
    <location>
        <begin position="84"/>
        <end position="109"/>
    </location>
</feature>
<keyword evidence="1" id="KW-0812">Transmembrane</keyword>
<dbReference type="AlphaFoldDB" id="A0A834H1D5"/>
<dbReference type="EMBL" id="WJXA01000005">
    <property type="protein sequence ID" value="KAF7142971.1"/>
    <property type="molecule type" value="Genomic_DNA"/>
</dbReference>
<evidence type="ECO:0000313" key="4">
    <source>
        <dbReference type="Proteomes" id="UP000626092"/>
    </source>
</evidence>
<evidence type="ECO:0000259" key="2">
    <source>
        <dbReference type="Pfam" id="PF13962"/>
    </source>
</evidence>
<dbReference type="PANTHER" id="PTHR24177">
    <property type="entry name" value="CASKIN"/>
    <property type="match status" value="1"/>
</dbReference>
<gene>
    <name evidence="3" type="ORF">RHSIM_Rhsim05G0008600</name>
</gene>
<evidence type="ECO:0000256" key="1">
    <source>
        <dbReference type="SAM" id="Phobius"/>
    </source>
</evidence>
<keyword evidence="1" id="KW-0472">Membrane</keyword>
<organism evidence="3 4">
    <name type="scientific">Rhododendron simsii</name>
    <name type="common">Sims's rhododendron</name>
    <dbReference type="NCBI Taxonomy" id="118357"/>
    <lineage>
        <taxon>Eukaryota</taxon>
        <taxon>Viridiplantae</taxon>
        <taxon>Streptophyta</taxon>
        <taxon>Embryophyta</taxon>
        <taxon>Tracheophyta</taxon>
        <taxon>Spermatophyta</taxon>
        <taxon>Magnoliopsida</taxon>
        <taxon>eudicotyledons</taxon>
        <taxon>Gunneridae</taxon>
        <taxon>Pentapetalae</taxon>
        <taxon>asterids</taxon>
        <taxon>Ericales</taxon>
        <taxon>Ericaceae</taxon>
        <taxon>Ericoideae</taxon>
        <taxon>Rhodoreae</taxon>
        <taxon>Rhododendron</taxon>
    </lineage>
</organism>
<dbReference type="GO" id="GO:0016020">
    <property type="term" value="C:membrane"/>
    <property type="evidence" value="ECO:0007669"/>
    <property type="project" value="TreeGrafter"/>
</dbReference>
<accession>A0A834H1D5</accession>
<dbReference type="PANTHER" id="PTHR24177:SF435">
    <property type="entry name" value="ANKYRIN REPEAT-CONTAINING PROTEIN NPR4-LIKE"/>
    <property type="match status" value="1"/>
</dbReference>
<dbReference type="Pfam" id="PF13962">
    <property type="entry name" value="PGG"/>
    <property type="match status" value="1"/>
</dbReference>
<dbReference type="Proteomes" id="UP000626092">
    <property type="component" value="Unassembled WGS sequence"/>
</dbReference>